<comment type="caution">
    <text evidence="2">The sequence shown here is derived from an EMBL/GenBank/DDBJ whole genome shotgun (WGS) entry which is preliminary data.</text>
</comment>
<dbReference type="InterPro" id="IPR002347">
    <property type="entry name" value="SDR_fam"/>
</dbReference>
<evidence type="ECO:0000313" key="2">
    <source>
        <dbReference type="EMBL" id="KAJ5579180.1"/>
    </source>
</evidence>
<keyword evidence="3" id="KW-1185">Reference proteome</keyword>
<dbReference type="PANTHER" id="PTHR45458">
    <property type="entry name" value="SHORT-CHAIN DEHYDROGENASE/REDUCTASE SDR"/>
    <property type="match status" value="1"/>
</dbReference>
<name>A0AAD6DH80_9EURO</name>
<dbReference type="SUPFAM" id="SSF51735">
    <property type="entry name" value="NAD(P)-binding Rossmann-fold domains"/>
    <property type="match status" value="1"/>
</dbReference>
<dbReference type="Pfam" id="PF00106">
    <property type="entry name" value="adh_short"/>
    <property type="match status" value="1"/>
</dbReference>
<evidence type="ECO:0000256" key="1">
    <source>
        <dbReference type="ARBA" id="ARBA00022857"/>
    </source>
</evidence>
<dbReference type="PRINTS" id="PR00081">
    <property type="entry name" value="GDHRDH"/>
</dbReference>
<dbReference type="InterPro" id="IPR036291">
    <property type="entry name" value="NAD(P)-bd_dom_sf"/>
</dbReference>
<protein>
    <submittedName>
        <fullName evidence="2">Uncharacterized protein</fullName>
    </submittedName>
</protein>
<organism evidence="2 3">
    <name type="scientific">Penicillium hetheringtonii</name>
    <dbReference type="NCBI Taxonomy" id="911720"/>
    <lineage>
        <taxon>Eukaryota</taxon>
        <taxon>Fungi</taxon>
        <taxon>Dikarya</taxon>
        <taxon>Ascomycota</taxon>
        <taxon>Pezizomycotina</taxon>
        <taxon>Eurotiomycetes</taxon>
        <taxon>Eurotiomycetidae</taxon>
        <taxon>Eurotiales</taxon>
        <taxon>Aspergillaceae</taxon>
        <taxon>Penicillium</taxon>
    </lineage>
</organism>
<sequence>MATSVLITGSNRGIGFELLKIYLAQPSTTVIAGVRDVNHPSAVELKTLPVGQGSRLIVIQLDSTSPTDAEAAVSRLQSDFGITKLDTVVANAGIGKYWGLVVDTPAKEVEEHFEVNSLGPFRLFQATQALLFKASTPRFVVISTVLGSVELQKSLKIPNVAYGMSKAAVNFFTAKIHHENPQLIAFPIHPGWVKTELGNSIAVAIGSKEASITLPESAAGIEASTREATSGRFIGYDAASHPW</sequence>
<dbReference type="PROSITE" id="PS00061">
    <property type="entry name" value="ADH_SHORT"/>
    <property type="match status" value="1"/>
</dbReference>
<proteinExistence type="predicted"/>
<accession>A0AAD6DH80</accession>
<dbReference type="EMBL" id="JAQJAC010000007">
    <property type="protein sequence ID" value="KAJ5579180.1"/>
    <property type="molecule type" value="Genomic_DNA"/>
</dbReference>
<gene>
    <name evidence="2" type="ORF">N7450_008047</name>
</gene>
<dbReference type="Gene3D" id="3.40.50.720">
    <property type="entry name" value="NAD(P)-binding Rossmann-like Domain"/>
    <property type="match status" value="1"/>
</dbReference>
<dbReference type="GO" id="GO:0016616">
    <property type="term" value="F:oxidoreductase activity, acting on the CH-OH group of donors, NAD or NADP as acceptor"/>
    <property type="evidence" value="ECO:0007669"/>
    <property type="project" value="TreeGrafter"/>
</dbReference>
<dbReference type="InterPro" id="IPR052184">
    <property type="entry name" value="SDR_enzymes"/>
</dbReference>
<dbReference type="Proteomes" id="UP001216150">
    <property type="component" value="Unassembled WGS sequence"/>
</dbReference>
<reference evidence="2 3" key="1">
    <citation type="journal article" date="2023" name="IMA Fungus">
        <title>Comparative genomic study of the Penicillium genus elucidates a diverse pangenome and 15 lateral gene transfer events.</title>
        <authorList>
            <person name="Petersen C."/>
            <person name="Sorensen T."/>
            <person name="Nielsen M.R."/>
            <person name="Sondergaard T.E."/>
            <person name="Sorensen J.L."/>
            <person name="Fitzpatrick D.A."/>
            <person name="Frisvad J.C."/>
            <person name="Nielsen K.L."/>
        </authorList>
    </citation>
    <scope>NUCLEOTIDE SEQUENCE [LARGE SCALE GENOMIC DNA]</scope>
    <source>
        <strain evidence="2 3">IBT 29057</strain>
    </source>
</reference>
<dbReference type="AlphaFoldDB" id="A0AAD6DH80"/>
<dbReference type="CDD" id="cd05325">
    <property type="entry name" value="carb_red_sniffer_like_SDR_c"/>
    <property type="match status" value="1"/>
</dbReference>
<dbReference type="InterPro" id="IPR020904">
    <property type="entry name" value="Sc_DH/Rdtase_CS"/>
</dbReference>
<dbReference type="PANTHER" id="PTHR45458:SF1">
    <property type="entry name" value="SHORT CHAIN DEHYDROGENASE"/>
    <property type="match status" value="1"/>
</dbReference>
<evidence type="ECO:0000313" key="3">
    <source>
        <dbReference type="Proteomes" id="UP001216150"/>
    </source>
</evidence>
<keyword evidence="1" id="KW-0521">NADP</keyword>